<gene>
    <name evidence="3" type="ORF">RhiirA5_433604</name>
</gene>
<protein>
    <recommendedName>
        <fullName evidence="2">SWIM-type domain-containing protein</fullName>
    </recommendedName>
</protein>
<accession>A0A2N0NRH3</accession>
<evidence type="ECO:0000313" key="4">
    <source>
        <dbReference type="Proteomes" id="UP000232722"/>
    </source>
</evidence>
<comment type="caution">
    <text evidence="3">The sequence shown here is derived from an EMBL/GenBank/DDBJ whole genome shotgun (WGS) entry which is preliminary data.</text>
</comment>
<dbReference type="Proteomes" id="UP000232722">
    <property type="component" value="Unassembled WGS sequence"/>
</dbReference>
<name>A0A2N0NRH3_9GLOM</name>
<proteinExistence type="predicted"/>
<dbReference type="GO" id="GO:0008270">
    <property type="term" value="F:zinc ion binding"/>
    <property type="evidence" value="ECO:0007669"/>
    <property type="project" value="UniProtKB-KW"/>
</dbReference>
<dbReference type="VEuPathDB" id="FungiDB:RhiirFUN_018904"/>
<dbReference type="InterPro" id="IPR007527">
    <property type="entry name" value="Znf_SWIM"/>
</dbReference>
<dbReference type="VEuPathDB" id="FungiDB:RhiirA1_405369"/>
<dbReference type="AlphaFoldDB" id="A0A2N0NRH3"/>
<sequence>MNKENSKKVPNFNEKICTRYSCKKKKADFCRSRGINQQNEYSTCNKCYERRKNTRKEIDPISRKKLKLEDGLIVNTPVPHQTNIDSSRIPFTHLTNLELDNITQDQHNDNIDECNDEMDGLLYGLSEIQEIISKRFQDAENLNEPVKLTFEIELDSRLVECTFPEFQPDISDIKAIKENFHQLANILILPLEYGSGYYWEIRKIHLITNKKKFTGCAMIYLGCTQREDRQWQRPENLPVKRRSEAHAPINRYSCMGNIVLTIDPQQQHILVQGSHQQAHEHPQYRKVAFPEAAKQWIQNNIKYNLRNPELYKRLQYHELIDAQIHTKEQVYYWASVFSKDTYIFNSENQLLSAKEYLKEKLNFKTIYYLENDFIKALGFTTPLLNRIGITNLKEIIVDSTFKTNQERFELFVVNANCGGYGMPIAYLYLLTCNGTTDAYNDPKNQVNTRVQALCEFFTSLRNEGLLPTFVLIDKDAGEISAIEEAWSWTVNLQLCYWHLEHAIERRLKDKKSKSTGYSKNKAIEAHQQFDFIESTWIPTGCAGKQLVPDSDLKLTQYHTNRNFPAWWQNFKKDWNKAVNTNIEPGMDERYHIDAINWICSCPAYSQSRYLLCKHLVAKKNILPTFMETVRHHDYPLVSFGADKISSICQENDPWERYVPIIIEDYLIKESHPSSSNLQSIELAERNSAKDEIEVKLTHYEKIFNLALVLYQREKNNTHFVKSFDSLMKPVVKAIEECEKKLGAHTQQSTWSSKSGKLAFWLR</sequence>
<keyword evidence="1" id="KW-0862">Zinc</keyword>
<dbReference type="EMBL" id="LLXJ01003366">
    <property type="protein sequence ID" value="PKB97169.1"/>
    <property type="molecule type" value="Genomic_DNA"/>
</dbReference>
<evidence type="ECO:0000256" key="1">
    <source>
        <dbReference type="PROSITE-ProRule" id="PRU00325"/>
    </source>
</evidence>
<dbReference type="VEuPathDB" id="FungiDB:RhiirA1_387504"/>
<dbReference type="VEuPathDB" id="FungiDB:FUN_023811"/>
<keyword evidence="1" id="KW-0479">Metal-binding</keyword>
<reference evidence="3 4" key="1">
    <citation type="submission" date="2016-04" db="EMBL/GenBank/DDBJ databases">
        <title>Genome analyses suggest a sexual origin of heterokaryosis in a supposedly ancient asexual fungus.</title>
        <authorList>
            <person name="Ropars J."/>
            <person name="Sedzielewska K."/>
            <person name="Noel J."/>
            <person name="Charron P."/>
            <person name="Farinelli L."/>
            <person name="Marton T."/>
            <person name="Kruger M."/>
            <person name="Pelin A."/>
            <person name="Brachmann A."/>
            <person name="Corradi N."/>
        </authorList>
    </citation>
    <scope>NUCLEOTIDE SEQUENCE [LARGE SCALE GENOMIC DNA]</scope>
    <source>
        <strain evidence="3 4">A5</strain>
    </source>
</reference>
<feature type="domain" description="SWIM-type" evidence="2">
    <location>
        <begin position="590"/>
        <end position="623"/>
    </location>
</feature>
<organism evidence="3 4">
    <name type="scientific">Rhizophagus irregularis</name>
    <dbReference type="NCBI Taxonomy" id="588596"/>
    <lineage>
        <taxon>Eukaryota</taxon>
        <taxon>Fungi</taxon>
        <taxon>Fungi incertae sedis</taxon>
        <taxon>Mucoromycota</taxon>
        <taxon>Glomeromycotina</taxon>
        <taxon>Glomeromycetes</taxon>
        <taxon>Glomerales</taxon>
        <taxon>Glomeraceae</taxon>
        <taxon>Rhizophagus</taxon>
    </lineage>
</organism>
<evidence type="ECO:0000259" key="2">
    <source>
        <dbReference type="PROSITE" id="PS50966"/>
    </source>
</evidence>
<dbReference type="VEuPathDB" id="FungiDB:RhiirFUN_021025"/>
<dbReference type="VEuPathDB" id="FungiDB:FUN_023814"/>
<evidence type="ECO:0000313" key="3">
    <source>
        <dbReference type="EMBL" id="PKB97169.1"/>
    </source>
</evidence>
<reference evidence="3 4" key="2">
    <citation type="submission" date="2017-09" db="EMBL/GenBank/DDBJ databases">
        <title>Extensive intraspecific genome diversity in a model arbuscular mycorrhizal fungus.</title>
        <authorList>
            <person name="Chen E.C."/>
            <person name="Morin E."/>
            <person name="Beaudet D."/>
            <person name="Noel J."/>
            <person name="Ndikumana S."/>
            <person name="Charron P."/>
            <person name="St-Onge C."/>
            <person name="Giorgi J."/>
            <person name="Grigoriev I.V."/>
            <person name="Roux C."/>
            <person name="Martin F.M."/>
            <person name="Corradi N."/>
        </authorList>
    </citation>
    <scope>NUCLEOTIDE SEQUENCE [LARGE SCALE GENOMIC DNA]</scope>
    <source>
        <strain evidence="3 4">A5</strain>
    </source>
</reference>
<keyword evidence="1" id="KW-0863">Zinc-finger</keyword>
<dbReference type="PROSITE" id="PS50966">
    <property type="entry name" value="ZF_SWIM"/>
    <property type="match status" value="1"/>
</dbReference>